<dbReference type="EMBL" id="JBHRVA010000002">
    <property type="protein sequence ID" value="MFC3302048.1"/>
    <property type="molecule type" value="Genomic_DNA"/>
</dbReference>
<keyword evidence="1" id="KW-1133">Transmembrane helix</keyword>
<evidence type="ECO:0000256" key="1">
    <source>
        <dbReference type="SAM" id="Phobius"/>
    </source>
</evidence>
<accession>A0ABV7MAG2</accession>
<sequence length="133" mass="14113">MSFREKSNLVILLSTLFTLGLHAAHALESGPRIAAFSTVLGATISFVVLAIIGHIMIAITGGRDADRSDERDLLVDRRTDRISEAALTAVVLGILAYGLAQDDVLLANIAFFGLFGATLVKALAKAVLYRMAA</sequence>
<organism evidence="2 3">
    <name type="scientific">Parvularcula lutaonensis</name>
    <dbReference type="NCBI Taxonomy" id="491923"/>
    <lineage>
        <taxon>Bacteria</taxon>
        <taxon>Pseudomonadati</taxon>
        <taxon>Pseudomonadota</taxon>
        <taxon>Alphaproteobacteria</taxon>
        <taxon>Parvularculales</taxon>
        <taxon>Parvularculaceae</taxon>
        <taxon>Parvularcula</taxon>
    </lineage>
</organism>
<feature type="transmembrane region" description="Helical" evidence="1">
    <location>
        <begin position="82"/>
        <end position="99"/>
    </location>
</feature>
<name>A0ABV7MAG2_9PROT</name>
<proteinExistence type="predicted"/>
<feature type="transmembrane region" description="Helical" evidence="1">
    <location>
        <begin position="36"/>
        <end position="61"/>
    </location>
</feature>
<protein>
    <submittedName>
        <fullName evidence="2">Uncharacterized protein</fullName>
    </submittedName>
</protein>
<gene>
    <name evidence="2" type="ORF">ACFONP_04815</name>
</gene>
<reference evidence="3" key="1">
    <citation type="journal article" date="2019" name="Int. J. Syst. Evol. Microbiol.">
        <title>The Global Catalogue of Microorganisms (GCM) 10K type strain sequencing project: providing services to taxonomists for standard genome sequencing and annotation.</title>
        <authorList>
            <consortium name="The Broad Institute Genomics Platform"/>
            <consortium name="The Broad Institute Genome Sequencing Center for Infectious Disease"/>
            <person name="Wu L."/>
            <person name="Ma J."/>
        </authorList>
    </citation>
    <scope>NUCLEOTIDE SEQUENCE [LARGE SCALE GENOMIC DNA]</scope>
    <source>
        <strain evidence="3">KCTC 22245</strain>
    </source>
</reference>
<dbReference type="RefSeq" id="WP_189574194.1">
    <property type="nucleotide sequence ID" value="NZ_BMXU01000001.1"/>
</dbReference>
<keyword evidence="3" id="KW-1185">Reference proteome</keyword>
<feature type="transmembrane region" description="Helical" evidence="1">
    <location>
        <begin position="105"/>
        <end position="124"/>
    </location>
</feature>
<keyword evidence="1" id="KW-0472">Membrane</keyword>
<comment type="caution">
    <text evidence="2">The sequence shown here is derived from an EMBL/GenBank/DDBJ whole genome shotgun (WGS) entry which is preliminary data.</text>
</comment>
<evidence type="ECO:0000313" key="3">
    <source>
        <dbReference type="Proteomes" id="UP001595607"/>
    </source>
</evidence>
<keyword evidence="1" id="KW-0812">Transmembrane</keyword>
<evidence type="ECO:0000313" key="2">
    <source>
        <dbReference type="EMBL" id="MFC3302048.1"/>
    </source>
</evidence>
<dbReference type="Proteomes" id="UP001595607">
    <property type="component" value="Unassembled WGS sequence"/>
</dbReference>